<dbReference type="AlphaFoldDB" id="A0A4Q7P111"/>
<name>A0A4Q7P111_9FLAO</name>
<dbReference type="Gene3D" id="2.60.120.200">
    <property type="match status" value="1"/>
</dbReference>
<evidence type="ECO:0000313" key="2">
    <source>
        <dbReference type="Proteomes" id="UP000292262"/>
    </source>
</evidence>
<sequence>MKVLIIRLVTFERYKYKKYINIIYMTFHFIKKYTLCSIFGLIIVLSLTSCVDESNETSEQPPASDESFIPLVAYDMATGLQGDSFLGWRKSVYDDGQALSSGKSIKISISPGEPLPTCSGEHRFGGKALFPQGVVIPQGNTIWFRMMLYIPNTFSFGHKYSVGDNAEADACGQNADGNRWIKWMVMSPDVGTARIYLMPSGSRRIIEGGNEVRIISETLQAPGDFEIDLPRNEWFSLQVAVKVSSNEDGFIKAWLNDTFLGEVQGKNITSGASLKDWGLGDYWNGIPWTDGEAGRTDFWVDEIIIASDINGFGAPTTKDSQGNVYIASGVRVADFN</sequence>
<dbReference type="Pfam" id="PF14099">
    <property type="entry name" value="Polysacc_lyase"/>
    <property type="match status" value="1"/>
</dbReference>
<evidence type="ECO:0000313" key="1">
    <source>
        <dbReference type="EMBL" id="RZS93374.1"/>
    </source>
</evidence>
<dbReference type="GO" id="GO:0016829">
    <property type="term" value="F:lyase activity"/>
    <property type="evidence" value="ECO:0007669"/>
    <property type="project" value="UniProtKB-KW"/>
</dbReference>
<dbReference type="OrthoDB" id="9812167at2"/>
<proteinExistence type="predicted"/>
<organism evidence="1 2">
    <name type="scientific">Aquimarina brevivitae</name>
    <dbReference type="NCBI Taxonomy" id="323412"/>
    <lineage>
        <taxon>Bacteria</taxon>
        <taxon>Pseudomonadati</taxon>
        <taxon>Bacteroidota</taxon>
        <taxon>Flavobacteriia</taxon>
        <taxon>Flavobacteriales</taxon>
        <taxon>Flavobacteriaceae</taxon>
        <taxon>Aquimarina</taxon>
    </lineage>
</organism>
<gene>
    <name evidence="1" type="ORF">EV197_1952</name>
</gene>
<dbReference type="Proteomes" id="UP000292262">
    <property type="component" value="Unassembled WGS sequence"/>
</dbReference>
<reference evidence="1 2" key="1">
    <citation type="submission" date="2019-02" db="EMBL/GenBank/DDBJ databases">
        <title>Genomic Encyclopedia of Type Strains, Phase IV (KMG-IV): sequencing the most valuable type-strain genomes for metagenomic binning, comparative biology and taxonomic classification.</title>
        <authorList>
            <person name="Goeker M."/>
        </authorList>
    </citation>
    <scope>NUCLEOTIDE SEQUENCE [LARGE SCALE GENOMIC DNA]</scope>
    <source>
        <strain evidence="1 2">DSM 17196</strain>
    </source>
</reference>
<comment type="caution">
    <text evidence="1">The sequence shown here is derived from an EMBL/GenBank/DDBJ whole genome shotgun (WGS) entry which is preliminary data.</text>
</comment>
<dbReference type="RefSeq" id="WP_130286508.1">
    <property type="nucleotide sequence ID" value="NZ_SGXE01000002.1"/>
</dbReference>
<dbReference type="InterPro" id="IPR025975">
    <property type="entry name" value="Polysacc_lyase"/>
</dbReference>
<protein>
    <submittedName>
        <fullName evidence="1">Polysaccharide lyase-like protein</fullName>
    </submittedName>
</protein>
<accession>A0A4Q7P111</accession>
<keyword evidence="2" id="KW-1185">Reference proteome</keyword>
<dbReference type="EMBL" id="SGXE01000002">
    <property type="protein sequence ID" value="RZS93374.1"/>
    <property type="molecule type" value="Genomic_DNA"/>
</dbReference>
<keyword evidence="1" id="KW-0456">Lyase</keyword>